<evidence type="ECO:0000256" key="1">
    <source>
        <dbReference type="SAM" id="MobiDB-lite"/>
    </source>
</evidence>
<dbReference type="AlphaFoldDB" id="A0A8B8BZK1"/>
<dbReference type="GeneID" id="111114635"/>
<gene>
    <name evidence="3" type="primary">LOC111114635</name>
</gene>
<organism evidence="2 3">
    <name type="scientific">Crassostrea virginica</name>
    <name type="common">Eastern oyster</name>
    <dbReference type="NCBI Taxonomy" id="6565"/>
    <lineage>
        <taxon>Eukaryota</taxon>
        <taxon>Metazoa</taxon>
        <taxon>Spiralia</taxon>
        <taxon>Lophotrochozoa</taxon>
        <taxon>Mollusca</taxon>
        <taxon>Bivalvia</taxon>
        <taxon>Autobranchia</taxon>
        <taxon>Pteriomorphia</taxon>
        <taxon>Ostreida</taxon>
        <taxon>Ostreoidea</taxon>
        <taxon>Ostreidae</taxon>
        <taxon>Crassostrea</taxon>
    </lineage>
</organism>
<evidence type="ECO:0000313" key="2">
    <source>
        <dbReference type="Proteomes" id="UP000694844"/>
    </source>
</evidence>
<sequence>MMLSYDDELEDKSDKTDDEDDGCKRMEMREVFKRPLFCIFEASPTEKTTEFKSEKLSNVSELLFTGEKHVQCNSNLESRNGEQSVCLSGSKDEKPYTSKLDSPFVEKSDNIALPSTSGDVDSDDELWEKCLLSALSLLQDYGVSVNEHGEDFINSMSTNITATNDDINGGPGEVMDCSPLRSNSANLSPIPEDYILNLVQW</sequence>
<proteinExistence type="predicted"/>
<reference evidence="3" key="1">
    <citation type="submission" date="2025-08" db="UniProtKB">
        <authorList>
            <consortium name="RefSeq"/>
        </authorList>
    </citation>
    <scope>IDENTIFICATION</scope>
    <source>
        <tissue evidence="3">Whole sample</tissue>
    </source>
</reference>
<protein>
    <submittedName>
        <fullName evidence="3">Uncharacterized protein LOC111114635</fullName>
    </submittedName>
</protein>
<dbReference type="OrthoDB" id="5984119at2759"/>
<accession>A0A8B8BZK1</accession>
<dbReference type="KEGG" id="cvn:111114635"/>
<dbReference type="RefSeq" id="XP_022308735.1">
    <property type="nucleotide sequence ID" value="XM_022453027.1"/>
</dbReference>
<name>A0A8B8BZK1_CRAVI</name>
<keyword evidence="2" id="KW-1185">Reference proteome</keyword>
<dbReference type="Proteomes" id="UP000694844">
    <property type="component" value="Chromosome 9"/>
</dbReference>
<feature type="region of interest" description="Disordered" evidence="1">
    <location>
        <begin position="1"/>
        <end position="22"/>
    </location>
</feature>
<evidence type="ECO:0000313" key="3">
    <source>
        <dbReference type="RefSeq" id="XP_022308735.1"/>
    </source>
</evidence>
<feature type="compositionally biased region" description="Acidic residues" evidence="1">
    <location>
        <begin position="1"/>
        <end position="21"/>
    </location>
</feature>